<dbReference type="Gene3D" id="2.160.10.10">
    <property type="entry name" value="Hexapeptide repeat proteins"/>
    <property type="match status" value="1"/>
</dbReference>
<dbReference type="PANTHER" id="PTHR43300">
    <property type="entry name" value="ACETYLTRANSFERASE"/>
    <property type="match status" value="1"/>
</dbReference>
<dbReference type="InterPro" id="IPR011004">
    <property type="entry name" value="Trimer_LpxA-like_sf"/>
</dbReference>
<protein>
    <submittedName>
        <fullName evidence="2">Acetyltransferase domain protein</fullName>
    </submittedName>
</protein>
<dbReference type="EMBL" id="MG807320">
    <property type="protein sequence ID" value="AVL94852.1"/>
    <property type="molecule type" value="Genomic_DNA"/>
</dbReference>
<dbReference type="InterPro" id="IPR050179">
    <property type="entry name" value="Trans_hexapeptide_repeat"/>
</dbReference>
<dbReference type="SUPFAM" id="SSF51161">
    <property type="entry name" value="Trimeric LpxA-like enzymes"/>
    <property type="match status" value="1"/>
</dbReference>
<name>A0A2P1ELV4_9VIRU</name>
<dbReference type="InterPro" id="IPR041561">
    <property type="entry name" value="PglD_N"/>
</dbReference>
<gene>
    <name evidence="2" type="ORF">mc_466</name>
</gene>
<dbReference type="GO" id="GO:0016740">
    <property type="term" value="F:transferase activity"/>
    <property type="evidence" value="ECO:0007669"/>
    <property type="project" value="UniProtKB-KW"/>
</dbReference>
<evidence type="ECO:0000259" key="1">
    <source>
        <dbReference type="Pfam" id="PF17836"/>
    </source>
</evidence>
<reference evidence="3" key="1">
    <citation type="submission" date="2018-01" db="EMBL/GenBank/DDBJ databases">
        <title>Testimony of 'menage a trois' revealed by the proteome of Megavirus virophage.</title>
        <authorList>
            <person name="Jeudy S."/>
            <person name="Bertaux L."/>
            <person name="Alempic J.-M."/>
            <person name="Lartigue A."/>
            <person name="Legendre M."/>
            <person name="Philippe N."/>
            <person name="Beucher L."/>
            <person name="Biondi E."/>
            <person name="Juul S."/>
            <person name="Turner D."/>
            <person name="Coute Y."/>
            <person name="Claverie J.-M."/>
            <person name="Abergel C."/>
        </authorList>
    </citation>
    <scope>NUCLEOTIDE SEQUENCE [LARGE SCALE GENOMIC DNA]</scope>
</reference>
<dbReference type="SMR" id="A0A2P1ELV4"/>
<proteinExistence type="predicted"/>
<dbReference type="InterPro" id="IPR020019">
    <property type="entry name" value="AcTrfase_PglD-like"/>
</dbReference>
<dbReference type="Pfam" id="PF17836">
    <property type="entry name" value="PglD_N"/>
    <property type="match status" value="1"/>
</dbReference>
<dbReference type="PANTHER" id="PTHR43300:SF7">
    <property type="entry name" value="UDP-N-ACETYLBACILLOSAMINE N-ACETYLTRANSFERASE"/>
    <property type="match status" value="1"/>
</dbReference>
<dbReference type="NCBIfam" id="TIGR03570">
    <property type="entry name" value="NeuD_NnaD"/>
    <property type="match status" value="1"/>
</dbReference>
<keyword evidence="3" id="KW-1185">Reference proteome</keyword>
<evidence type="ECO:0000313" key="2">
    <source>
        <dbReference type="EMBL" id="AVL94852.1"/>
    </source>
</evidence>
<accession>A0A2P1ELV4</accession>
<feature type="domain" description="PglD N-terminal" evidence="1">
    <location>
        <begin position="2"/>
        <end position="79"/>
    </location>
</feature>
<dbReference type="CDD" id="cd03360">
    <property type="entry name" value="LbH_AT_putative"/>
    <property type="match status" value="1"/>
</dbReference>
<organism evidence="2 3">
    <name type="scientific">Moumouvirus australiensis</name>
    <dbReference type="NCBI Taxonomy" id="2109587"/>
    <lineage>
        <taxon>Viruses</taxon>
        <taxon>Varidnaviria</taxon>
        <taxon>Bamfordvirae</taxon>
        <taxon>Nucleocytoviricota</taxon>
        <taxon>Megaviricetes</taxon>
        <taxon>Imitervirales</taxon>
        <taxon>Mimiviridae</taxon>
        <taxon>Megamimivirinae</taxon>
        <taxon>Moumouvirus</taxon>
        <taxon>Moumouvirus australiense</taxon>
    </lineage>
</organism>
<dbReference type="Proteomes" id="UP000289600">
    <property type="component" value="Segment"/>
</dbReference>
<sequence length="209" mass="22990">MDIYIIGCGGNSKIVIDICLLNGYNIIGIFDDKFNSKQDNFYKNYKIIGKINDIQNFPRINIVNSIGDNKIRLKIYNELIHVELNWINCIHPNSYISPTVKIGKGNIICYGAVINSDAKIGNFNIVNTYALIEHDNIIGDFNHLAPRTTLCGGINIGNCNLLGASTSVIPGIKIGNNNIIGCMSAIIKNIKNNNLVVGVPGKIIRDLDE</sequence>
<dbReference type="Gene3D" id="3.40.50.20">
    <property type="match status" value="1"/>
</dbReference>
<keyword evidence="2" id="KW-0808">Transferase</keyword>
<evidence type="ECO:0000313" key="3">
    <source>
        <dbReference type="Proteomes" id="UP000289600"/>
    </source>
</evidence>